<name>A0A4S3J3G6_9EURO</name>
<evidence type="ECO:0000313" key="5">
    <source>
        <dbReference type="Proteomes" id="UP000308092"/>
    </source>
</evidence>
<keyword evidence="1" id="KW-0147">Chitin-binding</keyword>
<comment type="caution">
    <text evidence="4">The sequence shown here is derived from an EMBL/GenBank/DDBJ whole genome shotgun (WGS) entry which is preliminary data.</text>
</comment>
<keyword evidence="5" id="KW-1185">Reference proteome</keyword>
<dbReference type="PANTHER" id="PTHR47700">
    <property type="entry name" value="V CHITINASE, PUTATIVE (AFU_ORTHOLOGUE AFUA_6G13720)-RELATED"/>
    <property type="match status" value="1"/>
</dbReference>
<dbReference type="EMBL" id="QUQM01000004">
    <property type="protein sequence ID" value="KAA8646827.1"/>
    <property type="molecule type" value="Genomic_DNA"/>
</dbReference>
<dbReference type="Proteomes" id="UP000308092">
    <property type="component" value="Unassembled WGS sequence"/>
</dbReference>
<evidence type="ECO:0000313" key="3">
    <source>
        <dbReference type="EMBL" id="KAA8646827.1"/>
    </source>
</evidence>
<keyword evidence="2" id="KW-0843">Virulence</keyword>
<protein>
    <submittedName>
        <fullName evidence="4">Uncharacterized protein</fullName>
    </submittedName>
</protein>
<dbReference type="Proteomes" id="UP000324241">
    <property type="component" value="Unassembled WGS sequence"/>
</dbReference>
<proteinExistence type="predicted"/>
<dbReference type="OrthoDB" id="4491459at2759"/>
<dbReference type="RefSeq" id="XP_033426188.1">
    <property type="nucleotide sequence ID" value="XM_033570156.1"/>
</dbReference>
<dbReference type="AlphaFoldDB" id="A0A4S3J3G6"/>
<dbReference type="EMBL" id="SOSA01000686">
    <property type="protein sequence ID" value="THC89245.1"/>
    <property type="molecule type" value="Genomic_DNA"/>
</dbReference>
<dbReference type="GeneID" id="54328204"/>
<sequence>MAAAVDSLNSTYSLGWWNDGPLSATDISSASKQMRHYLKSQHVAAKSTKRSTFLFARSGSAAVGIYIGKGLQSEGVSSFALNALTDNIRTLNISSSNVAMQLCDPNSNNAHT</sequence>
<evidence type="ECO:0000313" key="6">
    <source>
        <dbReference type="Proteomes" id="UP000324241"/>
    </source>
</evidence>
<evidence type="ECO:0000256" key="2">
    <source>
        <dbReference type="ARBA" id="ARBA00023026"/>
    </source>
</evidence>
<dbReference type="VEuPathDB" id="FungiDB:EYZ11_011313"/>
<gene>
    <name evidence="3" type="ORF">ATNIH1004_005502</name>
    <name evidence="4" type="ORF">EYZ11_011313</name>
</gene>
<organism evidence="4 5">
    <name type="scientific">Aspergillus tanneri</name>
    <dbReference type="NCBI Taxonomy" id="1220188"/>
    <lineage>
        <taxon>Eukaryota</taxon>
        <taxon>Fungi</taxon>
        <taxon>Dikarya</taxon>
        <taxon>Ascomycota</taxon>
        <taxon>Pezizomycotina</taxon>
        <taxon>Eurotiomycetes</taxon>
        <taxon>Eurotiomycetidae</taxon>
        <taxon>Eurotiales</taxon>
        <taxon>Aspergillaceae</taxon>
        <taxon>Aspergillus</taxon>
        <taxon>Aspergillus subgen. Circumdati</taxon>
    </lineage>
</organism>
<dbReference type="InterPro" id="IPR053214">
    <property type="entry name" value="LysM12-like"/>
</dbReference>
<dbReference type="GO" id="GO:0008061">
    <property type="term" value="F:chitin binding"/>
    <property type="evidence" value="ECO:0007669"/>
    <property type="project" value="UniProtKB-KW"/>
</dbReference>
<evidence type="ECO:0000256" key="1">
    <source>
        <dbReference type="ARBA" id="ARBA00022669"/>
    </source>
</evidence>
<evidence type="ECO:0000313" key="4">
    <source>
        <dbReference type="EMBL" id="THC89245.1"/>
    </source>
</evidence>
<reference evidence="4 5" key="1">
    <citation type="submission" date="2019-03" db="EMBL/GenBank/DDBJ databases">
        <title>The genome sequence of a newly discovered highly antifungal drug resistant Aspergillus species, Aspergillus tanneri NIH 1004.</title>
        <authorList>
            <person name="Mounaud S."/>
            <person name="Singh I."/>
            <person name="Joardar V."/>
            <person name="Pakala S."/>
            <person name="Pakala S."/>
            <person name="Venepally P."/>
            <person name="Hoover J."/>
            <person name="Nierman W."/>
            <person name="Chung J."/>
            <person name="Losada L."/>
        </authorList>
    </citation>
    <scope>NUCLEOTIDE SEQUENCE [LARGE SCALE GENOMIC DNA]</scope>
    <source>
        <strain evidence="4 5">NIH1004</strain>
    </source>
</reference>
<dbReference type="PANTHER" id="PTHR47700:SF1">
    <property type="entry name" value="CHITINASE"/>
    <property type="match status" value="1"/>
</dbReference>
<accession>A0A4S3J3G6</accession>
<reference evidence="3 6" key="2">
    <citation type="submission" date="2019-08" db="EMBL/GenBank/DDBJ databases">
        <title>The genome sequence of a newly discovered highly antifungal drug resistant Aspergillus species, Aspergillus tanneri NIH 1004.</title>
        <authorList>
            <person name="Mounaud S."/>
            <person name="Singh I."/>
            <person name="Joardar V."/>
            <person name="Pakala S."/>
            <person name="Pakala S."/>
            <person name="Venepally P."/>
            <person name="Chung J.K."/>
            <person name="Losada L."/>
            <person name="Nierman W.C."/>
        </authorList>
    </citation>
    <scope>NUCLEOTIDE SEQUENCE [LARGE SCALE GENOMIC DNA]</scope>
    <source>
        <strain evidence="3 6">NIH1004</strain>
    </source>
</reference>
<dbReference type="STRING" id="1220188.A0A4S3J3G6"/>